<gene>
    <name evidence="2" type="ORF">ERS008555_00830</name>
</gene>
<evidence type="ECO:0000313" key="3">
    <source>
        <dbReference type="Proteomes" id="UP000042054"/>
    </source>
</evidence>
<accession>A0A0U1HPN2</accession>
<feature type="region of interest" description="Disordered" evidence="1">
    <location>
        <begin position="1"/>
        <end position="26"/>
    </location>
</feature>
<evidence type="ECO:0000313" key="2">
    <source>
        <dbReference type="EMBL" id="CQI88487.1"/>
    </source>
</evidence>
<dbReference type="AlphaFoldDB" id="A0A0U1HPN2"/>
<name>A0A0U1HPN2_YERRO</name>
<reference evidence="2 3" key="1">
    <citation type="submission" date="2015-03" db="EMBL/GenBank/DDBJ databases">
        <authorList>
            <person name="Murphy D."/>
        </authorList>
    </citation>
    <scope>NUCLEOTIDE SEQUENCE [LARGE SCALE GENOMIC DNA]</scope>
    <source>
        <strain evidence="2 3">68/02</strain>
    </source>
</reference>
<sequence>MKPKAENNVLSATASTLRHEERTKRQNKWQNTPLFVEKTVSFNQSHWNLHCKEIS</sequence>
<evidence type="ECO:0000256" key="1">
    <source>
        <dbReference type="SAM" id="MobiDB-lite"/>
    </source>
</evidence>
<dbReference type="Proteomes" id="UP000042054">
    <property type="component" value="Unassembled WGS sequence"/>
</dbReference>
<proteinExistence type="predicted"/>
<organism evidence="2 3">
    <name type="scientific">Yersinia rohdei</name>
    <dbReference type="NCBI Taxonomy" id="29485"/>
    <lineage>
        <taxon>Bacteria</taxon>
        <taxon>Pseudomonadati</taxon>
        <taxon>Pseudomonadota</taxon>
        <taxon>Gammaproteobacteria</taxon>
        <taxon>Enterobacterales</taxon>
        <taxon>Yersiniaceae</taxon>
        <taxon>Yersinia</taxon>
    </lineage>
</organism>
<protein>
    <submittedName>
        <fullName evidence="2">Uncharacterized protein</fullName>
    </submittedName>
</protein>
<dbReference type="EMBL" id="CTKE01000003">
    <property type="protein sequence ID" value="CQI88487.1"/>
    <property type="molecule type" value="Genomic_DNA"/>
</dbReference>